<dbReference type="PROSITE" id="PS51740">
    <property type="entry name" value="SPOVT_ABRB"/>
    <property type="match status" value="1"/>
</dbReference>
<dbReference type="Gene3D" id="2.10.260.10">
    <property type="match status" value="1"/>
</dbReference>
<dbReference type="InterPro" id="IPR037914">
    <property type="entry name" value="SpoVT-AbrB_sf"/>
</dbReference>
<dbReference type="Pfam" id="PF04014">
    <property type="entry name" value="MazE_antitoxin"/>
    <property type="match status" value="1"/>
</dbReference>
<keyword evidence="1" id="KW-0238">DNA-binding</keyword>
<proteinExistence type="predicted"/>
<reference evidence="3 4" key="1">
    <citation type="submission" date="2019-07" db="EMBL/GenBank/DDBJ databases">
        <title>Whole genome shotgun sequence of Pseudonocardia sulfidoxydans NBRC 16205.</title>
        <authorList>
            <person name="Hosoyama A."/>
            <person name="Uohara A."/>
            <person name="Ohji S."/>
            <person name="Ichikawa N."/>
        </authorList>
    </citation>
    <scope>NUCLEOTIDE SEQUENCE [LARGE SCALE GENOMIC DNA]</scope>
    <source>
        <strain evidence="3 4">NBRC 16205</strain>
    </source>
</reference>
<dbReference type="SUPFAM" id="SSF89447">
    <property type="entry name" value="AbrB/MazE/MraZ-like"/>
    <property type="match status" value="1"/>
</dbReference>
<dbReference type="Proteomes" id="UP000321685">
    <property type="component" value="Unassembled WGS sequence"/>
</dbReference>
<evidence type="ECO:0000313" key="3">
    <source>
        <dbReference type="EMBL" id="GEL24997.1"/>
    </source>
</evidence>
<evidence type="ECO:0000256" key="1">
    <source>
        <dbReference type="PROSITE-ProRule" id="PRU01076"/>
    </source>
</evidence>
<gene>
    <name evidence="3" type="ORF">PSU4_39510</name>
</gene>
<dbReference type="AlphaFoldDB" id="A0A511DKQ7"/>
<feature type="domain" description="SpoVT-AbrB" evidence="2">
    <location>
        <begin position="1"/>
        <end position="43"/>
    </location>
</feature>
<accession>A0A511DKQ7</accession>
<dbReference type="NCBIfam" id="TIGR01439">
    <property type="entry name" value="lp_hng_hel_AbrB"/>
    <property type="match status" value="1"/>
</dbReference>
<comment type="caution">
    <text evidence="3">The sequence shown here is derived from an EMBL/GenBank/DDBJ whole genome shotgun (WGS) entry which is preliminary data.</text>
</comment>
<evidence type="ECO:0000259" key="2">
    <source>
        <dbReference type="PROSITE" id="PS51740"/>
    </source>
</evidence>
<organism evidence="3 4">
    <name type="scientific">Pseudonocardia sulfidoxydans NBRC 16205</name>
    <dbReference type="NCBI Taxonomy" id="1223511"/>
    <lineage>
        <taxon>Bacteria</taxon>
        <taxon>Bacillati</taxon>
        <taxon>Actinomycetota</taxon>
        <taxon>Actinomycetes</taxon>
        <taxon>Pseudonocardiales</taxon>
        <taxon>Pseudonocardiaceae</taxon>
        <taxon>Pseudonocardia</taxon>
    </lineage>
</organism>
<dbReference type="RefSeq" id="WP_147110401.1">
    <property type="nucleotide sequence ID" value="NZ_BJVJ01000043.1"/>
</dbReference>
<dbReference type="SMART" id="SM00966">
    <property type="entry name" value="SpoVT_AbrB"/>
    <property type="match status" value="1"/>
</dbReference>
<name>A0A511DKQ7_9PSEU</name>
<dbReference type="InterPro" id="IPR007159">
    <property type="entry name" value="SpoVT-AbrB_dom"/>
</dbReference>
<dbReference type="EMBL" id="BJVJ01000043">
    <property type="protein sequence ID" value="GEL24997.1"/>
    <property type="molecule type" value="Genomic_DNA"/>
</dbReference>
<dbReference type="OrthoDB" id="9811597at2"/>
<keyword evidence="4" id="KW-1185">Reference proteome</keyword>
<protein>
    <recommendedName>
        <fullName evidence="2">SpoVT-AbrB domain-containing protein</fullName>
    </recommendedName>
</protein>
<dbReference type="GO" id="GO:0003677">
    <property type="term" value="F:DNA binding"/>
    <property type="evidence" value="ECO:0007669"/>
    <property type="project" value="UniProtKB-UniRule"/>
</dbReference>
<evidence type="ECO:0000313" key="4">
    <source>
        <dbReference type="Proteomes" id="UP000321685"/>
    </source>
</evidence>
<sequence>MKLNSKGQVTIPAQLRAELDLREGDEVDVVLKDGDLIIVTSSAQPTRGRQLVDRMRGRADAGLTTDELMALTRGE</sequence>